<evidence type="ECO:0000313" key="2">
    <source>
        <dbReference type="EMBL" id="MFD2732604.1"/>
    </source>
</evidence>
<keyword evidence="3" id="KW-1185">Reference proteome</keyword>
<dbReference type="Pfam" id="PF23019">
    <property type="entry name" value="DUF7033"/>
    <property type="match status" value="1"/>
</dbReference>
<organism evidence="2 3">
    <name type="scientific">Pedobacter alpinus</name>
    <dbReference type="NCBI Taxonomy" id="1590643"/>
    <lineage>
        <taxon>Bacteria</taxon>
        <taxon>Pseudomonadati</taxon>
        <taxon>Bacteroidota</taxon>
        <taxon>Sphingobacteriia</taxon>
        <taxon>Sphingobacteriales</taxon>
        <taxon>Sphingobacteriaceae</taxon>
        <taxon>Pedobacter</taxon>
    </lineage>
</organism>
<accession>A0ABW5TU49</accession>
<sequence>MALLIYTFKLTERIKYAATHIFEHILGVDIEFSNNLEVFNNHQEAKIVYDYTCLENTINFKKHAFIDEENIVPQSLVFANWKELQIPFSVKNSVFTFDVFAATFYFLSRYEEYLSTEKDEHLRFAGKSSLAYKNGFIKRPLVDEWAYEIAEIIKQKYKDFEIKHRQFKFIPTLDIDRPYYYRTDSFLKKTAKIILSGFKNDPYDVYEMVKKWDKEFGLKTIYFFLLSNKHVNDVAPNSKNKLFKKLINETSKHHDIGIHPSYFSFLNSDDVLKEKYELENIANKSILKSRQHYLLLNLPKTYQTLITADITEDYTMAFADVAGFRATTCTPFYWFDLSCDKVTNLKIYPTAVMDQTLKRYMSLSITEAEILLKEIIDNVKEVNGTFISLWHNESINNFKTWKNWQPIYLTMLAKSKS</sequence>
<proteinExistence type="predicted"/>
<dbReference type="EMBL" id="JBHULV010000045">
    <property type="protein sequence ID" value="MFD2732604.1"/>
    <property type="molecule type" value="Genomic_DNA"/>
</dbReference>
<evidence type="ECO:0000259" key="1">
    <source>
        <dbReference type="Pfam" id="PF23019"/>
    </source>
</evidence>
<dbReference type="RefSeq" id="WP_379047225.1">
    <property type="nucleotide sequence ID" value="NZ_JBHSKW010000064.1"/>
</dbReference>
<protein>
    <submittedName>
        <fullName evidence="2">Polysaccharide deacetylase family protein</fullName>
    </submittedName>
</protein>
<name>A0ABW5TU49_9SPHI</name>
<evidence type="ECO:0000313" key="3">
    <source>
        <dbReference type="Proteomes" id="UP001597546"/>
    </source>
</evidence>
<feature type="domain" description="DUF7033" evidence="1">
    <location>
        <begin position="96"/>
        <end position="182"/>
    </location>
</feature>
<dbReference type="InterPro" id="IPR054297">
    <property type="entry name" value="DUF7033"/>
</dbReference>
<dbReference type="CDD" id="cd10931">
    <property type="entry name" value="CE4_u7"/>
    <property type="match status" value="1"/>
</dbReference>
<comment type="caution">
    <text evidence="2">The sequence shown here is derived from an EMBL/GenBank/DDBJ whole genome shotgun (WGS) entry which is preliminary data.</text>
</comment>
<gene>
    <name evidence="2" type="ORF">ACFSSE_12920</name>
</gene>
<reference evidence="3" key="1">
    <citation type="journal article" date="2019" name="Int. J. Syst. Evol. Microbiol.">
        <title>The Global Catalogue of Microorganisms (GCM) 10K type strain sequencing project: providing services to taxonomists for standard genome sequencing and annotation.</title>
        <authorList>
            <consortium name="The Broad Institute Genomics Platform"/>
            <consortium name="The Broad Institute Genome Sequencing Center for Infectious Disease"/>
            <person name="Wu L."/>
            <person name="Ma J."/>
        </authorList>
    </citation>
    <scope>NUCLEOTIDE SEQUENCE [LARGE SCALE GENOMIC DNA]</scope>
    <source>
        <strain evidence="3">KCTC 42456</strain>
    </source>
</reference>
<dbReference type="Proteomes" id="UP001597546">
    <property type="component" value="Unassembled WGS sequence"/>
</dbReference>